<evidence type="ECO:0000256" key="2">
    <source>
        <dbReference type="SAM" id="SignalP"/>
    </source>
</evidence>
<reference evidence="4" key="1">
    <citation type="journal article" date="2012" name="J. Bacteriol.">
        <title>Genome Sequence of Micromonospora lupini Lupac 08, Isolated from Root Nodules of Lupinus angustifolius.</title>
        <authorList>
            <person name="Alonso-Vega P."/>
            <person name="Normand P."/>
            <person name="Bacigalupe R."/>
            <person name="Pujic P."/>
            <person name="Lajus A."/>
            <person name="Vallenet D."/>
            <person name="Carro L."/>
            <person name="Coll P."/>
            <person name="Trujillo M.E."/>
        </authorList>
    </citation>
    <scope>NUCLEOTIDE SEQUENCE [LARGE SCALE GENOMIC DNA]</scope>
    <source>
        <strain evidence="4">Lupac 08</strain>
    </source>
</reference>
<feature type="signal peptide" evidence="2">
    <location>
        <begin position="1"/>
        <end position="17"/>
    </location>
</feature>
<keyword evidence="2" id="KW-0732">Signal</keyword>
<dbReference type="EMBL" id="CAIE01000035">
    <property type="protein sequence ID" value="CCH19550.1"/>
    <property type="molecule type" value="Genomic_DNA"/>
</dbReference>
<comment type="caution">
    <text evidence="3">The sequence shown here is derived from an EMBL/GenBank/DDBJ whole genome shotgun (WGS) entry which is preliminary data.</text>
</comment>
<gene>
    <name evidence="3" type="ORF">MILUP08_44425</name>
</gene>
<accession>I0L6V3</accession>
<evidence type="ECO:0000313" key="4">
    <source>
        <dbReference type="Proteomes" id="UP000003448"/>
    </source>
</evidence>
<sequence length="185" mass="19569">MLKRAMWQGLVAGLAGAAVMTAAEKVEQRLTGRPDSHVPARVLARLSGMPEAPTRQPRWRNLTMHYGQGAVLGVLRSVMAQAGLRGPLASGMFTVVRLTNDQILENATGVGAPPQTWPRGELAVDVLHKSIYGFVTGAVADALAARDGAGPGQRHAAMRPGRRSDVGPLPRRASHAVPARHGRNG</sequence>
<feature type="region of interest" description="Disordered" evidence="1">
    <location>
        <begin position="148"/>
        <end position="185"/>
    </location>
</feature>
<protein>
    <submittedName>
        <fullName evidence="3">Uncharacterized protein</fullName>
    </submittedName>
</protein>
<dbReference type="STRING" id="1150864.MILUP08_44425"/>
<dbReference type="RefSeq" id="WP_007461704.1">
    <property type="nucleotide sequence ID" value="NZ_HF570108.1"/>
</dbReference>
<dbReference type="AlphaFoldDB" id="I0L6V3"/>
<dbReference type="eggNOG" id="ENOG5032V0W">
    <property type="taxonomic scope" value="Bacteria"/>
</dbReference>
<keyword evidence="4" id="KW-1185">Reference proteome</keyword>
<name>I0L6V3_9ACTN</name>
<proteinExistence type="predicted"/>
<evidence type="ECO:0000313" key="3">
    <source>
        <dbReference type="EMBL" id="CCH19550.1"/>
    </source>
</evidence>
<feature type="compositionally biased region" description="Basic residues" evidence="1">
    <location>
        <begin position="172"/>
        <end position="185"/>
    </location>
</feature>
<feature type="chain" id="PRO_5039660770" evidence="2">
    <location>
        <begin position="18"/>
        <end position="185"/>
    </location>
</feature>
<organism evidence="3 4">
    <name type="scientific">Micromonospora lupini str. Lupac 08</name>
    <dbReference type="NCBI Taxonomy" id="1150864"/>
    <lineage>
        <taxon>Bacteria</taxon>
        <taxon>Bacillati</taxon>
        <taxon>Actinomycetota</taxon>
        <taxon>Actinomycetes</taxon>
        <taxon>Micromonosporales</taxon>
        <taxon>Micromonosporaceae</taxon>
        <taxon>Micromonospora</taxon>
    </lineage>
</organism>
<evidence type="ECO:0000256" key="1">
    <source>
        <dbReference type="SAM" id="MobiDB-lite"/>
    </source>
</evidence>
<dbReference type="Proteomes" id="UP000003448">
    <property type="component" value="Unassembled WGS sequence"/>
</dbReference>
<dbReference type="OrthoDB" id="669100at2"/>